<organism evidence="1 2">
    <name type="scientific">Streptomyces boetiae</name>
    <dbReference type="NCBI Taxonomy" id="3075541"/>
    <lineage>
        <taxon>Bacteria</taxon>
        <taxon>Bacillati</taxon>
        <taxon>Actinomycetota</taxon>
        <taxon>Actinomycetes</taxon>
        <taxon>Kitasatosporales</taxon>
        <taxon>Streptomycetaceae</taxon>
        <taxon>Streptomyces</taxon>
    </lineage>
</organism>
<evidence type="ECO:0000313" key="2">
    <source>
        <dbReference type="Proteomes" id="UP001183388"/>
    </source>
</evidence>
<evidence type="ECO:0000313" key="1">
    <source>
        <dbReference type="EMBL" id="MDT0306239.1"/>
    </source>
</evidence>
<accession>A0ABU2L3U9</accession>
<name>A0ABU2L3U9_9ACTN</name>
<dbReference type="EMBL" id="JAVREN010000004">
    <property type="protein sequence ID" value="MDT0306239.1"/>
    <property type="molecule type" value="Genomic_DNA"/>
</dbReference>
<comment type="caution">
    <text evidence="1">The sequence shown here is derived from an EMBL/GenBank/DDBJ whole genome shotgun (WGS) entry which is preliminary data.</text>
</comment>
<protein>
    <submittedName>
        <fullName evidence="1">Uncharacterized protein</fullName>
    </submittedName>
</protein>
<sequence>MFGRLSRPQREGMRPAAGAVCSLAVRCAEAEHGLRAACIGDVAEHGRYIEDGDVLWIEHATGAEGCDLLLLGNVPGDGAPPPEVVVWTSPEAGAVPASHEDGGGCAAAAARGGLLYVRACGPGSATATGCEEPAVP</sequence>
<proteinExistence type="predicted"/>
<dbReference type="RefSeq" id="WP_311629157.1">
    <property type="nucleotide sequence ID" value="NZ_JAVREN010000004.1"/>
</dbReference>
<reference evidence="2" key="1">
    <citation type="submission" date="2023-07" db="EMBL/GenBank/DDBJ databases">
        <title>30 novel species of actinomycetes from the DSMZ collection.</title>
        <authorList>
            <person name="Nouioui I."/>
        </authorList>
    </citation>
    <scope>NUCLEOTIDE SEQUENCE [LARGE SCALE GENOMIC DNA]</scope>
    <source>
        <strain evidence="2">DSM 44917</strain>
    </source>
</reference>
<dbReference type="Proteomes" id="UP001183388">
    <property type="component" value="Unassembled WGS sequence"/>
</dbReference>
<keyword evidence="2" id="KW-1185">Reference proteome</keyword>
<gene>
    <name evidence="1" type="ORF">RM780_04585</name>
</gene>